<dbReference type="AlphaFoldDB" id="A0A147BCL8"/>
<protein>
    <submittedName>
        <fullName evidence="2">Uncharacterized protein</fullName>
    </submittedName>
</protein>
<dbReference type="PANTHER" id="PTHR31025:SF25">
    <property type="entry name" value="ZINC FINGER (C2H2)-60"/>
    <property type="match status" value="1"/>
</dbReference>
<proteinExistence type="predicted"/>
<accession>A0A147BCL8</accession>
<evidence type="ECO:0000256" key="1">
    <source>
        <dbReference type="SAM" id="MobiDB-lite"/>
    </source>
</evidence>
<dbReference type="EMBL" id="GEGO01006891">
    <property type="protein sequence ID" value="JAR88513.1"/>
    <property type="molecule type" value="Transcribed_RNA"/>
</dbReference>
<feature type="non-terminal residue" evidence="2">
    <location>
        <position position="1"/>
    </location>
</feature>
<evidence type="ECO:0000313" key="2">
    <source>
        <dbReference type="EMBL" id="JAR88513.1"/>
    </source>
</evidence>
<reference evidence="2" key="1">
    <citation type="journal article" date="2018" name="PLoS Negl. Trop. Dis.">
        <title>Sialome diversity of ticks revealed by RNAseq of single tick salivary glands.</title>
        <authorList>
            <person name="Perner J."/>
            <person name="Kropackova S."/>
            <person name="Kopacek P."/>
            <person name="Ribeiro J.M."/>
        </authorList>
    </citation>
    <scope>NUCLEOTIDE SEQUENCE</scope>
    <source>
        <strain evidence="2">Siblings of single egg batch collected in Ceske Budejovice</strain>
        <tissue evidence="2">Salivary glands</tissue>
    </source>
</reference>
<dbReference type="PANTHER" id="PTHR31025">
    <property type="entry name" value="SI:CH211-196P9.1-RELATED"/>
    <property type="match status" value="1"/>
</dbReference>
<organism evidence="2">
    <name type="scientific">Ixodes ricinus</name>
    <name type="common">Common tick</name>
    <name type="synonym">Acarus ricinus</name>
    <dbReference type="NCBI Taxonomy" id="34613"/>
    <lineage>
        <taxon>Eukaryota</taxon>
        <taxon>Metazoa</taxon>
        <taxon>Ecdysozoa</taxon>
        <taxon>Arthropoda</taxon>
        <taxon>Chelicerata</taxon>
        <taxon>Arachnida</taxon>
        <taxon>Acari</taxon>
        <taxon>Parasitiformes</taxon>
        <taxon>Ixodida</taxon>
        <taxon>Ixodoidea</taxon>
        <taxon>Ixodidae</taxon>
        <taxon>Ixodinae</taxon>
        <taxon>Ixodes</taxon>
    </lineage>
</organism>
<feature type="region of interest" description="Disordered" evidence="1">
    <location>
        <begin position="86"/>
        <end position="117"/>
    </location>
</feature>
<name>A0A147BCL8_IXORI</name>
<sequence length="370" mass="40822">NEYMLPKMPLNITACLSRVKEGDVPDDLRKRIIDWIFYGISSGTLYPRNYSSIAASLVAVHPELRDSSDTGYFSWTMSIKNKFKNTRKRMPEGNSQVDSQKEKVKMRKQGGSAAGASKTAFHRETAVKAFELDPLFVDETVNFMKKELKKPAPDMAKVSDAMKRTAAARRKSVESMNLAEFLGTYPALTLKEQILSECCLLTGIQADSALRGMLQEFGDAIFNAAEGKRAALATLALARARMDAVEGFAKTCAREVGALALLPFLLKERGDEVFRALDPDKLFGNPTLLFTGEDPWTSGSLCVVCEDVQIDVLDFAAGISVVFGMYWAYNIQYVASARHTLSVLERLMGINSTKLSVRAVKVLTALKARS</sequence>